<dbReference type="AlphaFoldDB" id="G0LFY5"/>
<dbReference type="EC" id="3.4.23.52" evidence="10"/>
<evidence type="ECO:0000259" key="8">
    <source>
        <dbReference type="Pfam" id="PF01478"/>
    </source>
</evidence>
<keyword evidence="4 7" id="KW-1133">Transmembrane helix</keyword>
<feature type="domain" description="Preflagellin peptidase C-terminal" evidence="9">
    <location>
        <begin position="293"/>
        <end position="335"/>
    </location>
</feature>
<evidence type="ECO:0000313" key="10">
    <source>
        <dbReference type="EMBL" id="CCC39005.1"/>
    </source>
</evidence>
<evidence type="ECO:0000259" key="9">
    <source>
        <dbReference type="Pfam" id="PF06847"/>
    </source>
</evidence>
<feature type="transmembrane region" description="Helical" evidence="7">
    <location>
        <begin position="99"/>
        <end position="123"/>
    </location>
</feature>
<organism evidence="10 11">
    <name type="scientific">Haloquadratum walsbyi (strain DSM 16854 / JCM 12705 / C23)</name>
    <dbReference type="NCBI Taxonomy" id="768065"/>
    <lineage>
        <taxon>Archaea</taxon>
        <taxon>Methanobacteriati</taxon>
        <taxon>Methanobacteriota</taxon>
        <taxon>Stenosarchaea group</taxon>
        <taxon>Halobacteria</taxon>
        <taxon>Halobacteriales</taxon>
        <taxon>Haloferacaceae</taxon>
        <taxon>Haloquadratum</taxon>
    </lineage>
</organism>
<evidence type="ECO:0000256" key="3">
    <source>
        <dbReference type="ARBA" id="ARBA00022692"/>
    </source>
</evidence>
<dbReference type="Proteomes" id="UP000007954">
    <property type="component" value="Chromosome"/>
</dbReference>
<evidence type="ECO:0000256" key="1">
    <source>
        <dbReference type="ARBA" id="ARBA00004651"/>
    </source>
</evidence>
<evidence type="ECO:0000256" key="2">
    <source>
        <dbReference type="ARBA" id="ARBA00022475"/>
    </source>
</evidence>
<feature type="transmembrane region" description="Helical" evidence="7">
    <location>
        <begin position="34"/>
        <end position="54"/>
    </location>
</feature>
<dbReference type="OrthoDB" id="19094at2157"/>
<feature type="compositionally biased region" description="Basic and acidic residues" evidence="6">
    <location>
        <begin position="244"/>
        <end position="260"/>
    </location>
</feature>
<dbReference type="RefSeq" id="WP_014554965.1">
    <property type="nucleotide sequence ID" value="NC_017459.1"/>
</dbReference>
<reference evidence="10 11" key="1">
    <citation type="journal article" date="2011" name="PLoS ONE">
        <title>Haloquadratum walsbyi: limited diversity in a global pond.</title>
        <authorList>
            <person name="Dyall-Smith M."/>
            <person name="Pfeiffer F."/>
            <person name="Klee K."/>
            <person name="Palm P."/>
            <person name="Gross K."/>
            <person name="Schuster S.C."/>
            <person name="Rampp M."/>
            <person name="Oesterhelt D."/>
        </authorList>
    </citation>
    <scope>NUCLEOTIDE SEQUENCE [LARGE SCALE GENOMIC DNA]</scope>
    <source>
        <strain evidence="11">DSM 16854 / JCM 12705 / C23</strain>
    </source>
</reference>
<dbReference type="KEGG" id="hwc:Hqrw_1023"/>
<evidence type="ECO:0000256" key="6">
    <source>
        <dbReference type="SAM" id="MobiDB-lite"/>
    </source>
</evidence>
<keyword evidence="3 7" id="KW-0812">Transmembrane</keyword>
<dbReference type="InterPro" id="IPR009655">
    <property type="entry name" value="Preflagellin_peptidase_C"/>
</dbReference>
<protein>
    <submittedName>
        <fullName evidence="10">Prepilin/preflagellin peptidase</fullName>
        <ecNumber evidence="10">3.4.23.52</ecNumber>
    </submittedName>
</protein>
<dbReference type="GO" id="GO:0004190">
    <property type="term" value="F:aspartic-type endopeptidase activity"/>
    <property type="evidence" value="ECO:0007669"/>
    <property type="project" value="InterPro"/>
</dbReference>
<feature type="transmembrane region" description="Helical" evidence="7">
    <location>
        <begin position="318"/>
        <end position="344"/>
    </location>
</feature>
<accession>G0LFY5</accession>
<dbReference type="PANTHER" id="PTHR36506">
    <property type="entry name" value="PREFLAGELLIN PEPTIDASE"/>
    <property type="match status" value="1"/>
</dbReference>
<dbReference type="Gene3D" id="1.20.120.1220">
    <property type="match status" value="1"/>
</dbReference>
<dbReference type="Pfam" id="PF01478">
    <property type="entry name" value="Peptidase_A24"/>
    <property type="match status" value="1"/>
</dbReference>
<evidence type="ECO:0000256" key="4">
    <source>
        <dbReference type="ARBA" id="ARBA00022989"/>
    </source>
</evidence>
<name>G0LFY5_HALWC</name>
<feature type="transmembrane region" description="Helical" evidence="7">
    <location>
        <begin position="60"/>
        <end position="87"/>
    </location>
</feature>
<feature type="transmembrane region" description="Helical" evidence="7">
    <location>
        <begin position="129"/>
        <end position="151"/>
    </location>
</feature>
<keyword evidence="2" id="KW-1003">Cell membrane</keyword>
<dbReference type="Pfam" id="PF06847">
    <property type="entry name" value="Arc_PepC_II"/>
    <property type="match status" value="1"/>
</dbReference>
<evidence type="ECO:0000256" key="7">
    <source>
        <dbReference type="SAM" id="Phobius"/>
    </source>
</evidence>
<dbReference type="InterPro" id="IPR052218">
    <property type="entry name" value="Preflagellin_Peptidase"/>
</dbReference>
<keyword evidence="5 7" id="KW-0472">Membrane</keyword>
<dbReference type="EMBL" id="FR746099">
    <property type="protein sequence ID" value="CCC39005.1"/>
    <property type="molecule type" value="Genomic_DNA"/>
</dbReference>
<feature type="domain" description="Prepilin type IV endopeptidase peptidase" evidence="8">
    <location>
        <begin position="13"/>
        <end position="126"/>
    </location>
</feature>
<dbReference type="GeneID" id="12445626"/>
<comment type="subcellular location">
    <subcellularLocation>
        <location evidence="1">Cell membrane</location>
        <topology evidence="1">Multi-pass membrane protein</topology>
    </subcellularLocation>
</comment>
<dbReference type="PANTHER" id="PTHR36506:SF1">
    <property type="entry name" value="PREFLAGELLIN PEPTIDASE"/>
    <property type="match status" value="1"/>
</dbReference>
<feature type="region of interest" description="Disordered" evidence="6">
    <location>
        <begin position="240"/>
        <end position="260"/>
    </location>
</feature>
<gene>
    <name evidence="10" type="primary">pibD</name>
    <name evidence="10" type="synonym">flaK</name>
    <name evidence="10" type="ordered locus">Hqrw_1023</name>
</gene>
<evidence type="ECO:0000313" key="11">
    <source>
        <dbReference type="Proteomes" id="UP000007954"/>
    </source>
</evidence>
<keyword evidence="10" id="KW-0378">Hydrolase</keyword>
<proteinExistence type="predicted"/>
<dbReference type="GO" id="GO:0005886">
    <property type="term" value="C:plasma membrane"/>
    <property type="evidence" value="ECO:0007669"/>
    <property type="project" value="UniProtKB-SubCell"/>
</dbReference>
<evidence type="ECO:0000256" key="5">
    <source>
        <dbReference type="ARBA" id="ARBA00023136"/>
    </source>
</evidence>
<sequence length="345" mass="38063">MIASISDLLRLCIMPILVWAAWRDVKTRRLPSYLWPPLVMLGVVLLVWDTSVYFSGLSPIYTPIAITFLFRVSVSCLIIIPLSYGLWAIGGFGGADAKVLMTLAILIPTVPIYQFLGMTFPVITAPLGVFSLTILTNTVVLTTAYPINLILHNITDRVWEFPAALFARPVSIDDLDTEHGQLAETSDRITRNGIDLDALRMYLRWRGTTLSAIRESPTTHRNPASIIQTYAPTDGAVSITPDHSSAERTSAKSHTDMRSSDLTDFDSVDATDVWGADRFLEAVNHRAYGSSPTQLRNTLTLLSAPDRQTVWVSPGIPFLVPICLGTIIAFTYGDILFGLVISLYM</sequence>
<dbReference type="HOGENOM" id="CLU_065732_0_0_2"/>
<dbReference type="InterPro" id="IPR000045">
    <property type="entry name" value="Prepilin_IV_endopep_pep"/>
</dbReference>